<gene>
    <name evidence="4" type="ORF">P8C59_004674</name>
</gene>
<keyword evidence="3" id="KW-0949">S-adenosyl-L-methionine</keyword>
<accession>A0AAD9I354</accession>
<name>A0AAD9I354_9PEZI</name>
<evidence type="ECO:0000256" key="2">
    <source>
        <dbReference type="ARBA" id="ARBA00022679"/>
    </source>
</evidence>
<dbReference type="Pfam" id="PF11968">
    <property type="entry name" value="Bmt2"/>
    <property type="match status" value="1"/>
</dbReference>
<protein>
    <submittedName>
        <fullName evidence="4">Uncharacterized protein</fullName>
    </submittedName>
</protein>
<dbReference type="AlphaFoldDB" id="A0AAD9I354"/>
<dbReference type="EMBL" id="JAQQPM010000003">
    <property type="protein sequence ID" value="KAK2070151.1"/>
    <property type="molecule type" value="Genomic_DNA"/>
</dbReference>
<dbReference type="GO" id="GO:0032259">
    <property type="term" value="P:methylation"/>
    <property type="evidence" value="ECO:0007669"/>
    <property type="project" value="UniProtKB-KW"/>
</dbReference>
<reference evidence="4" key="1">
    <citation type="journal article" date="2023" name="Mol. Plant Microbe Interact.">
        <title>Elucidating the Obligate Nature and Biological Capacity of an Invasive Fungal Corn Pathogen.</title>
        <authorList>
            <person name="MacCready J.S."/>
            <person name="Roggenkamp E.M."/>
            <person name="Gdanetz K."/>
            <person name="Chilvers M.I."/>
        </authorList>
    </citation>
    <scope>NUCLEOTIDE SEQUENCE</scope>
    <source>
        <strain evidence="4">PM02</strain>
    </source>
</reference>
<proteinExistence type="predicted"/>
<dbReference type="InterPro" id="IPR021867">
    <property type="entry name" value="Bmt2/SAMTOR"/>
</dbReference>
<comment type="caution">
    <text evidence="4">The sequence shown here is derived from an EMBL/GenBank/DDBJ whole genome shotgun (WGS) entry which is preliminary data.</text>
</comment>
<evidence type="ECO:0000256" key="3">
    <source>
        <dbReference type="ARBA" id="ARBA00022691"/>
    </source>
</evidence>
<evidence type="ECO:0000313" key="4">
    <source>
        <dbReference type="EMBL" id="KAK2070151.1"/>
    </source>
</evidence>
<dbReference type="GO" id="GO:0008168">
    <property type="term" value="F:methyltransferase activity"/>
    <property type="evidence" value="ECO:0007669"/>
    <property type="project" value="UniProtKB-KW"/>
</dbReference>
<evidence type="ECO:0000313" key="5">
    <source>
        <dbReference type="Proteomes" id="UP001217918"/>
    </source>
</evidence>
<evidence type="ECO:0000256" key="1">
    <source>
        <dbReference type="ARBA" id="ARBA00022603"/>
    </source>
</evidence>
<organism evidence="4 5">
    <name type="scientific">Phyllachora maydis</name>
    <dbReference type="NCBI Taxonomy" id="1825666"/>
    <lineage>
        <taxon>Eukaryota</taxon>
        <taxon>Fungi</taxon>
        <taxon>Dikarya</taxon>
        <taxon>Ascomycota</taxon>
        <taxon>Pezizomycotina</taxon>
        <taxon>Sordariomycetes</taxon>
        <taxon>Sordariomycetidae</taxon>
        <taxon>Phyllachorales</taxon>
        <taxon>Phyllachoraceae</taxon>
        <taxon>Phyllachora</taxon>
    </lineage>
</organism>
<keyword evidence="2" id="KW-0808">Transferase</keyword>
<keyword evidence="1" id="KW-0489">Methyltransferase</keyword>
<keyword evidence="5" id="KW-1185">Reference proteome</keyword>
<dbReference type="Proteomes" id="UP001217918">
    <property type="component" value="Unassembled WGS sequence"/>
</dbReference>
<sequence>MLINKFHVLEKRKMQALARGDTGTAAAIDADIEALGGLRLYQEASLQGQREDRGGDSSRVLVQWLEPLKILEHRVRAAHHHMALFADINGYCLLTSHIRHQCQHARRFSFEQRVFGFTIRMSSVQILGLSTAEAARGFRAVQ</sequence>